<feature type="compositionally biased region" description="Basic and acidic residues" evidence="7">
    <location>
        <begin position="280"/>
        <end position="292"/>
    </location>
</feature>
<evidence type="ECO:0000256" key="4">
    <source>
        <dbReference type="ARBA" id="ARBA00022448"/>
    </source>
</evidence>
<dbReference type="GO" id="GO:1902387">
    <property type="term" value="F:ceramide 1-phosphate binding"/>
    <property type="evidence" value="ECO:0007669"/>
    <property type="project" value="TreeGrafter"/>
</dbReference>
<organism evidence="8 9">
    <name type="scientific">Owenia fusiformis</name>
    <name type="common">Polychaete worm</name>
    <dbReference type="NCBI Taxonomy" id="6347"/>
    <lineage>
        <taxon>Eukaryota</taxon>
        <taxon>Metazoa</taxon>
        <taxon>Spiralia</taxon>
        <taxon>Lophotrochozoa</taxon>
        <taxon>Annelida</taxon>
        <taxon>Polychaeta</taxon>
        <taxon>Sedentaria</taxon>
        <taxon>Canalipalpata</taxon>
        <taxon>Sabellida</taxon>
        <taxon>Oweniida</taxon>
        <taxon>Oweniidae</taxon>
        <taxon>Owenia</taxon>
    </lineage>
</organism>
<evidence type="ECO:0000256" key="1">
    <source>
        <dbReference type="ARBA" id="ARBA00004170"/>
    </source>
</evidence>
<keyword evidence="5" id="KW-0333">Golgi apparatus</keyword>
<keyword evidence="6" id="KW-0472">Membrane</keyword>
<dbReference type="Pfam" id="PF00169">
    <property type="entry name" value="PH"/>
    <property type="match status" value="1"/>
</dbReference>
<dbReference type="FunFam" id="2.30.29.30:FF:000085">
    <property type="entry name" value="Pleckstrin homology domain-containing family A member 8"/>
    <property type="match status" value="1"/>
</dbReference>
<feature type="compositionally biased region" description="Acidic residues" evidence="7">
    <location>
        <begin position="305"/>
        <end position="318"/>
    </location>
</feature>
<evidence type="ECO:0000256" key="7">
    <source>
        <dbReference type="SAM" id="MobiDB-lite"/>
    </source>
</evidence>
<dbReference type="GO" id="GO:0005829">
    <property type="term" value="C:cytosol"/>
    <property type="evidence" value="ECO:0007669"/>
    <property type="project" value="TreeGrafter"/>
</dbReference>
<dbReference type="PANTHER" id="PTHR10219:SF25">
    <property type="entry name" value="PLECKSTRIN HOMOLOGY DOMAIN-CONTAINING FAMILY A MEMBER 8"/>
    <property type="match status" value="1"/>
</dbReference>
<keyword evidence="9" id="KW-1185">Reference proteome</keyword>
<evidence type="ECO:0000256" key="5">
    <source>
        <dbReference type="ARBA" id="ARBA00023034"/>
    </source>
</evidence>
<feature type="compositionally biased region" description="Polar residues" evidence="7">
    <location>
        <begin position="238"/>
        <end position="249"/>
    </location>
</feature>
<dbReference type="CDD" id="cd01247">
    <property type="entry name" value="PH_FAPP1_FAPP2"/>
    <property type="match status" value="1"/>
</dbReference>
<dbReference type="GO" id="GO:0005794">
    <property type="term" value="C:Golgi apparatus"/>
    <property type="evidence" value="ECO:0007669"/>
    <property type="project" value="UniProtKB-SubCell"/>
</dbReference>
<dbReference type="InterPro" id="IPR014830">
    <property type="entry name" value="Glycolipid_transfer_prot_dom"/>
</dbReference>
<dbReference type="AlphaFoldDB" id="A0A8J1TU61"/>
<dbReference type="InterPro" id="IPR001849">
    <property type="entry name" value="PH_domain"/>
</dbReference>
<accession>A0A8J1TU61</accession>
<dbReference type="SUPFAM" id="SSF110004">
    <property type="entry name" value="Glycolipid transfer protein, GLTP"/>
    <property type="match status" value="1"/>
</dbReference>
<reference evidence="8" key="1">
    <citation type="submission" date="2022-03" db="EMBL/GenBank/DDBJ databases">
        <authorList>
            <person name="Martin C."/>
        </authorList>
    </citation>
    <scope>NUCLEOTIDE SEQUENCE</scope>
</reference>
<dbReference type="Gene3D" id="2.30.29.30">
    <property type="entry name" value="Pleckstrin-homology domain (PH domain)/Phosphotyrosine-binding domain (PTB)"/>
    <property type="match status" value="1"/>
</dbReference>
<dbReference type="PANTHER" id="PTHR10219">
    <property type="entry name" value="GLYCOLIPID TRANSFER PROTEIN-RELATED"/>
    <property type="match status" value="1"/>
</dbReference>
<gene>
    <name evidence="8" type="ORF">OFUS_LOCUS15085</name>
</gene>
<keyword evidence="4" id="KW-0813">Transport</keyword>
<dbReference type="Pfam" id="PF08718">
    <property type="entry name" value="GLTP"/>
    <property type="match status" value="1"/>
</dbReference>
<evidence type="ECO:0000256" key="3">
    <source>
        <dbReference type="ARBA" id="ARBA00016588"/>
    </source>
</evidence>
<dbReference type="Gene3D" id="1.10.3520.10">
    <property type="entry name" value="Glycolipid transfer protein"/>
    <property type="match status" value="1"/>
</dbReference>
<evidence type="ECO:0000256" key="6">
    <source>
        <dbReference type="ARBA" id="ARBA00023136"/>
    </source>
</evidence>
<dbReference type="FunFam" id="1.10.3520.10:FF:000001">
    <property type="entry name" value="Pleckstrin domain-containing family A member 8"/>
    <property type="match status" value="1"/>
</dbReference>
<dbReference type="GO" id="GO:0016020">
    <property type="term" value="C:membrane"/>
    <property type="evidence" value="ECO:0007669"/>
    <property type="project" value="UniProtKB-SubCell"/>
</dbReference>
<dbReference type="InterPro" id="IPR036497">
    <property type="entry name" value="GLTP_sf"/>
</dbReference>
<dbReference type="EMBL" id="CAIIXF020000007">
    <property type="protein sequence ID" value="CAH1789783.1"/>
    <property type="molecule type" value="Genomic_DNA"/>
</dbReference>
<protein>
    <recommendedName>
        <fullName evidence="3">Pleckstrin homology domain-containing family A member 8</fullName>
    </recommendedName>
</protein>
<sequence>MNQEGTLWKWTNYLSGWQPRWFVLENGILSYYKAQDDVNNGCKGSVKLSVCDVIVHNTDRSRLDLIIPGEAHFYLKAATPQERQLWLVALGTCKACLTQDGRTIKKPEGLGTSDDLRAKKSELRLYCDVLMQQVLGIKLAIANREQPDIEKLDEASSLMKATCDHFVATLDDCMRLASNHVCYTSTPTHVTDSALAPSSPTRSSASKKPFTRSSSTERHIPPPNLRESSVQIVPRSRISASEGSETGSELDTPKLTHHKAHRTHHGHHDTPDDPMSQYDIPEKTPHKSDHGGGGHRRAPSKDQDEFYDLDDDQDDEIGQGEDIATADNIVTHKPHSNGVTNWRTTERVYPTFFTNMKVCFSEIPVRPGGGIPVLTFLEACHAVLPIFDKLSATAFAPVKMDIAGNIKKIRQKFTSDPGKFETLQDIVQYEIKNNQQENSNSATVALLWLKRAVEFIAEFLHEVIRGDEDLASGASNAYSKTLRPFHGWVVRGVFALALKSVPYRKDFLQHLASVDYDISNMDFMPQILRDIQAYIDGIHQITKILRTFYCDHNLDCPDQV</sequence>
<comment type="caution">
    <text evidence="8">The sequence shown here is derived from an EMBL/GenBank/DDBJ whole genome shotgun (WGS) entry which is preliminary data.</text>
</comment>
<name>A0A8J1TU61_OWEFU</name>
<evidence type="ECO:0000256" key="2">
    <source>
        <dbReference type="ARBA" id="ARBA00004198"/>
    </source>
</evidence>
<comment type="subcellular location">
    <subcellularLocation>
        <location evidence="2">Golgi apparatus</location>
        <location evidence="2">trans-Golgi network membrane</location>
    </subcellularLocation>
    <subcellularLocation>
        <location evidence="1">Membrane</location>
        <topology evidence="1">Peripheral membrane protein</topology>
    </subcellularLocation>
</comment>
<feature type="region of interest" description="Disordered" evidence="7">
    <location>
        <begin position="189"/>
        <end position="318"/>
    </location>
</feature>
<dbReference type="OrthoDB" id="1854502at2759"/>
<dbReference type="Proteomes" id="UP000749559">
    <property type="component" value="Unassembled WGS sequence"/>
</dbReference>
<feature type="compositionally biased region" description="Polar residues" evidence="7">
    <location>
        <begin position="189"/>
        <end position="214"/>
    </location>
</feature>
<dbReference type="InterPro" id="IPR011993">
    <property type="entry name" value="PH-like_dom_sf"/>
</dbReference>
<dbReference type="SUPFAM" id="SSF50729">
    <property type="entry name" value="PH domain-like"/>
    <property type="match status" value="1"/>
</dbReference>
<dbReference type="PROSITE" id="PS50003">
    <property type="entry name" value="PH_DOMAIN"/>
    <property type="match status" value="1"/>
</dbReference>
<evidence type="ECO:0000313" key="9">
    <source>
        <dbReference type="Proteomes" id="UP000749559"/>
    </source>
</evidence>
<dbReference type="SMART" id="SM00233">
    <property type="entry name" value="PH"/>
    <property type="match status" value="1"/>
</dbReference>
<evidence type="ECO:0000313" key="8">
    <source>
        <dbReference type="EMBL" id="CAH1789783.1"/>
    </source>
</evidence>
<feature type="compositionally biased region" description="Basic residues" evidence="7">
    <location>
        <begin position="255"/>
        <end position="267"/>
    </location>
</feature>
<proteinExistence type="predicted"/>
<dbReference type="GO" id="GO:1902388">
    <property type="term" value="F:ceramide 1-phosphate transfer activity"/>
    <property type="evidence" value="ECO:0007669"/>
    <property type="project" value="TreeGrafter"/>
</dbReference>